<dbReference type="EMBL" id="GGEC01003823">
    <property type="protein sequence ID" value="MBW84306.1"/>
    <property type="molecule type" value="Transcribed_RNA"/>
</dbReference>
<proteinExistence type="predicted"/>
<sequence>MHQTENNHLDCCHFSVCFCKDPTQEIKIIQA</sequence>
<organism evidence="1">
    <name type="scientific">Rhizophora mucronata</name>
    <name type="common">Asiatic mangrove</name>
    <dbReference type="NCBI Taxonomy" id="61149"/>
    <lineage>
        <taxon>Eukaryota</taxon>
        <taxon>Viridiplantae</taxon>
        <taxon>Streptophyta</taxon>
        <taxon>Embryophyta</taxon>
        <taxon>Tracheophyta</taxon>
        <taxon>Spermatophyta</taxon>
        <taxon>Magnoliopsida</taxon>
        <taxon>eudicotyledons</taxon>
        <taxon>Gunneridae</taxon>
        <taxon>Pentapetalae</taxon>
        <taxon>rosids</taxon>
        <taxon>fabids</taxon>
        <taxon>Malpighiales</taxon>
        <taxon>Rhizophoraceae</taxon>
        <taxon>Rhizophora</taxon>
    </lineage>
</organism>
<accession>A0A2P2ISY1</accession>
<protein>
    <submittedName>
        <fullName evidence="1">Uncharacterized protein</fullName>
    </submittedName>
</protein>
<evidence type="ECO:0000313" key="1">
    <source>
        <dbReference type="EMBL" id="MBW84306.1"/>
    </source>
</evidence>
<reference evidence="1" key="1">
    <citation type="submission" date="2018-02" db="EMBL/GenBank/DDBJ databases">
        <title>Rhizophora mucronata_Transcriptome.</title>
        <authorList>
            <person name="Meera S.P."/>
            <person name="Sreeshan A."/>
            <person name="Augustine A."/>
        </authorList>
    </citation>
    <scope>NUCLEOTIDE SEQUENCE</scope>
    <source>
        <tissue evidence="1">Leaf</tissue>
    </source>
</reference>
<name>A0A2P2ISY1_RHIMU</name>
<dbReference type="AlphaFoldDB" id="A0A2P2ISY1"/>